<dbReference type="SUPFAM" id="SSF51569">
    <property type="entry name" value="Aldolase"/>
    <property type="match status" value="1"/>
</dbReference>
<dbReference type="Gene3D" id="3.20.20.70">
    <property type="entry name" value="Aldolase class I"/>
    <property type="match status" value="1"/>
</dbReference>
<gene>
    <name evidence="2" type="ORF">AMETH_3471</name>
</gene>
<evidence type="ECO:0000313" key="2">
    <source>
        <dbReference type="EMBL" id="AIJ23563.1"/>
    </source>
</evidence>
<evidence type="ECO:0000313" key="3">
    <source>
        <dbReference type="Proteomes" id="UP000062973"/>
    </source>
</evidence>
<evidence type="ECO:0000256" key="1">
    <source>
        <dbReference type="SAM" id="MobiDB-lite"/>
    </source>
</evidence>
<dbReference type="RefSeq" id="WP_026153120.1">
    <property type="nucleotide sequence ID" value="NZ_AQUL01000001.1"/>
</dbReference>
<dbReference type="KEGG" id="amq:AMETH_3471"/>
<reference evidence="2 3" key="1">
    <citation type="submission" date="2014-07" db="EMBL/GenBank/DDBJ databases">
        <title>Whole Genome Sequence of the Amycolatopsis methanolica 239.</title>
        <authorList>
            <person name="Tang B."/>
        </authorList>
    </citation>
    <scope>NUCLEOTIDE SEQUENCE [LARGE SCALE GENOMIC DNA]</scope>
    <source>
        <strain evidence="2 3">239</strain>
    </source>
</reference>
<accession>A0A076MRS4</accession>
<protein>
    <submittedName>
        <fullName evidence="2">Dihydrodipicolinate synthase DapA</fullName>
    </submittedName>
</protein>
<dbReference type="EMBL" id="CP009110">
    <property type="protein sequence ID" value="AIJ23563.1"/>
    <property type="molecule type" value="Genomic_DNA"/>
</dbReference>
<keyword evidence="3" id="KW-1185">Reference proteome</keyword>
<dbReference type="Proteomes" id="UP000062973">
    <property type="component" value="Chromosome"/>
</dbReference>
<dbReference type="eggNOG" id="COG0329">
    <property type="taxonomic scope" value="Bacteria"/>
</dbReference>
<proteinExistence type="predicted"/>
<dbReference type="PATRIC" id="fig|1068978.7.peg.3707"/>
<dbReference type="AlphaFoldDB" id="A0A076MRS4"/>
<organism evidence="2 3">
    <name type="scientific">Amycolatopsis methanolica 239</name>
    <dbReference type="NCBI Taxonomy" id="1068978"/>
    <lineage>
        <taxon>Bacteria</taxon>
        <taxon>Bacillati</taxon>
        <taxon>Actinomycetota</taxon>
        <taxon>Actinomycetes</taxon>
        <taxon>Pseudonocardiales</taxon>
        <taxon>Pseudonocardiaceae</taxon>
        <taxon>Amycolatopsis</taxon>
        <taxon>Amycolatopsis methanolica group</taxon>
    </lineage>
</organism>
<dbReference type="InterPro" id="IPR013785">
    <property type="entry name" value="Aldolase_TIM"/>
</dbReference>
<sequence>MFTGLSAFPLTPVTGSGIDTTACARLVSRLAAAGVDSIGALGSTGSYAYLTREQAPKRPRSPSTRRRAPR</sequence>
<feature type="compositionally biased region" description="Basic residues" evidence="1">
    <location>
        <begin position="57"/>
        <end position="70"/>
    </location>
</feature>
<name>A0A076MRS4_AMYME</name>
<dbReference type="STRING" id="1068978.AMETH_3471"/>
<feature type="region of interest" description="Disordered" evidence="1">
    <location>
        <begin position="50"/>
        <end position="70"/>
    </location>
</feature>
<dbReference type="HOGENOM" id="CLU_2748866_0_0_11"/>